<proteinExistence type="predicted"/>
<evidence type="ECO:0000256" key="1">
    <source>
        <dbReference type="SAM" id="MobiDB-lite"/>
    </source>
</evidence>
<sequence length="124" mass="13530">ATRERVAFWPIGKIPCAAAFFPDGKKKKKNRRSGCTSLFYLGCPDKNAAASFLPSPPPSPPSSVVPGFVHRTASPSTPLPHRLLQRRCFQGSTDLRPIALRYSTSPLAATVEGESIFAYRDINL</sequence>
<protein>
    <submittedName>
        <fullName evidence="2">Uncharacterized protein</fullName>
    </submittedName>
</protein>
<dbReference type="EMBL" id="CP144754">
    <property type="protein sequence ID" value="WVZ98025.1"/>
    <property type="molecule type" value="Genomic_DNA"/>
</dbReference>
<feature type="non-terminal residue" evidence="2">
    <location>
        <position position="1"/>
    </location>
</feature>
<gene>
    <name evidence="2" type="ORF">U9M48_043509</name>
</gene>
<feature type="compositionally biased region" description="Pro residues" evidence="1">
    <location>
        <begin position="54"/>
        <end position="63"/>
    </location>
</feature>
<dbReference type="Proteomes" id="UP001341281">
    <property type="component" value="Chromosome 10"/>
</dbReference>
<keyword evidence="3" id="KW-1185">Reference proteome</keyword>
<name>A0AAQ3UT57_PASNO</name>
<accession>A0AAQ3UT57</accession>
<reference evidence="2 3" key="1">
    <citation type="submission" date="2024-02" db="EMBL/GenBank/DDBJ databases">
        <title>High-quality chromosome-scale genome assembly of Pensacola bahiagrass (Paspalum notatum Flugge var. saurae).</title>
        <authorList>
            <person name="Vega J.M."/>
            <person name="Podio M."/>
            <person name="Orjuela J."/>
            <person name="Siena L.A."/>
            <person name="Pessino S.C."/>
            <person name="Combes M.C."/>
            <person name="Mariac C."/>
            <person name="Albertini E."/>
            <person name="Pupilli F."/>
            <person name="Ortiz J.P.A."/>
            <person name="Leblanc O."/>
        </authorList>
    </citation>
    <scope>NUCLEOTIDE SEQUENCE [LARGE SCALE GENOMIC DNA]</scope>
    <source>
        <strain evidence="2">R1</strain>
        <tissue evidence="2">Leaf</tissue>
    </source>
</reference>
<evidence type="ECO:0000313" key="2">
    <source>
        <dbReference type="EMBL" id="WVZ98025.1"/>
    </source>
</evidence>
<organism evidence="2 3">
    <name type="scientific">Paspalum notatum var. saurae</name>
    <dbReference type="NCBI Taxonomy" id="547442"/>
    <lineage>
        <taxon>Eukaryota</taxon>
        <taxon>Viridiplantae</taxon>
        <taxon>Streptophyta</taxon>
        <taxon>Embryophyta</taxon>
        <taxon>Tracheophyta</taxon>
        <taxon>Spermatophyta</taxon>
        <taxon>Magnoliopsida</taxon>
        <taxon>Liliopsida</taxon>
        <taxon>Poales</taxon>
        <taxon>Poaceae</taxon>
        <taxon>PACMAD clade</taxon>
        <taxon>Panicoideae</taxon>
        <taxon>Andropogonodae</taxon>
        <taxon>Paspaleae</taxon>
        <taxon>Paspalinae</taxon>
        <taxon>Paspalum</taxon>
    </lineage>
</organism>
<feature type="region of interest" description="Disordered" evidence="1">
    <location>
        <begin position="52"/>
        <end position="79"/>
    </location>
</feature>
<evidence type="ECO:0000313" key="3">
    <source>
        <dbReference type="Proteomes" id="UP001341281"/>
    </source>
</evidence>
<dbReference type="AlphaFoldDB" id="A0AAQ3UT57"/>